<gene>
    <name evidence="2" type="ORF">BKX93_01825</name>
</gene>
<evidence type="ECO:0000256" key="1">
    <source>
        <dbReference type="SAM" id="Phobius"/>
    </source>
</evidence>
<keyword evidence="1" id="KW-0812">Transmembrane</keyword>
<organism evidence="2 3">
    <name type="scientific">Chromobacterium vaccinii</name>
    <dbReference type="NCBI Taxonomy" id="1108595"/>
    <lineage>
        <taxon>Bacteria</taxon>
        <taxon>Pseudomonadati</taxon>
        <taxon>Pseudomonadota</taxon>
        <taxon>Betaproteobacteria</taxon>
        <taxon>Neisseriales</taxon>
        <taxon>Chromobacteriaceae</taxon>
        <taxon>Chromobacterium</taxon>
    </lineage>
</organism>
<dbReference type="AlphaFoldDB" id="A0A1D9LC55"/>
<feature type="transmembrane region" description="Helical" evidence="1">
    <location>
        <begin position="49"/>
        <end position="74"/>
    </location>
</feature>
<keyword evidence="1" id="KW-0472">Membrane</keyword>
<keyword evidence="1" id="KW-1133">Transmembrane helix</keyword>
<evidence type="ECO:0000313" key="3">
    <source>
        <dbReference type="Proteomes" id="UP000178776"/>
    </source>
</evidence>
<dbReference type="RefSeq" id="WP_070978412.1">
    <property type="nucleotide sequence ID" value="NZ_CP017707.1"/>
</dbReference>
<evidence type="ECO:0000313" key="2">
    <source>
        <dbReference type="EMBL" id="AOZ48857.1"/>
    </source>
</evidence>
<reference evidence="2 3" key="1">
    <citation type="submission" date="2016-10" db="EMBL/GenBank/DDBJ databases">
        <title>Chromobacterium muskegensis sp. nov., an insecticidal bacterium isolated from Sphagnum bogs.</title>
        <authorList>
            <person name="Sparks M.E."/>
            <person name="Blackburn M.B."/>
            <person name="Gundersen-Rindal D.E."/>
            <person name="Mitchell A."/>
            <person name="Farrar R."/>
            <person name="Kuhar D."/>
        </authorList>
    </citation>
    <scope>NUCLEOTIDE SEQUENCE [LARGE SCALE GENOMIC DNA]</scope>
    <source>
        <strain evidence="2 3">21-1</strain>
    </source>
</reference>
<dbReference type="KEGG" id="cvc:BKX93_01825"/>
<dbReference type="EMBL" id="CP017707">
    <property type="protein sequence ID" value="AOZ48857.1"/>
    <property type="molecule type" value="Genomic_DNA"/>
</dbReference>
<proteinExistence type="predicted"/>
<dbReference type="Proteomes" id="UP000178776">
    <property type="component" value="Chromosome"/>
</dbReference>
<dbReference type="STRING" id="1108595.BKX93_01825"/>
<dbReference type="GeneID" id="68839959"/>
<accession>A0A1D9LC55</accession>
<protein>
    <submittedName>
        <fullName evidence="2">Uncharacterized protein</fullName>
    </submittedName>
</protein>
<name>A0A1D9LC55_9NEIS</name>
<sequence length="80" mass="8007">MGDEVVLPREEFRALLEAAAKAGARQALDESGVSEAVKLAKRVDGVADAVLRALAGGIVIGLLGAIWAGIVVLAKAKGGG</sequence>